<organism evidence="2">
    <name type="scientific">Azospirillum sp. TH16</name>
    <dbReference type="NCBI Taxonomy" id="1551543"/>
    <lineage>
        <taxon>Bacteria</taxon>
        <taxon>Pseudomonadati</taxon>
        <taxon>Pseudomonadota</taxon>
        <taxon>Alphaproteobacteria</taxon>
        <taxon>Rhodospirillales</taxon>
        <taxon>Azospirillaceae</taxon>
        <taxon>Azospirillum</taxon>
    </lineage>
</organism>
<reference evidence="2" key="1">
    <citation type="submission" date="2014-09" db="EMBL/GenBank/DDBJ databases">
        <title>Azospirillum taihuensis sp. nov., a nitrogen-fixing bacterium isolated from cyanobacterial aggregates in a eutrophic Lake.</title>
        <authorList>
            <person name="Cai H."/>
            <person name="Jiang H."/>
        </authorList>
    </citation>
    <scope>NUCLEOTIDE SEQUENCE</scope>
    <source>
        <strain evidence="2">TH16</strain>
    </source>
</reference>
<evidence type="ECO:0000256" key="1">
    <source>
        <dbReference type="SAM" id="Phobius"/>
    </source>
</evidence>
<evidence type="ECO:0000313" key="2">
    <source>
        <dbReference type="EMBL" id="AIW60946.1"/>
    </source>
</evidence>
<accession>A0A0A0V7D2</accession>
<dbReference type="InterPro" id="IPR008620">
    <property type="entry name" value="FixH"/>
</dbReference>
<protein>
    <submittedName>
        <fullName evidence="2">Nitrogen fixation protein FixH</fullName>
    </submittedName>
</protein>
<keyword evidence="1" id="KW-0472">Membrane</keyword>
<proteinExistence type="predicted"/>
<sequence length="159" mass="17536">MAMTIDHPRKSSWIPWVFVGAMLVVILVNAVMVTYAINSYSGLAVDKPYERGVRYNDVLAAQKGQDALGWRVSVNVEAGQLVLRIQDRDGQPLDRVGITGRLERPVSNDAPLSLVFTATGAGRFVAPLNTPHPGQWDVKAALRHGDDQYLLVQRIMVTK</sequence>
<name>A0A0A0V7D2_9PROT</name>
<keyword evidence="1" id="KW-1133">Transmembrane helix</keyword>
<feature type="transmembrane region" description="Helical" evidence="1">
    <location>
        <begin position="13"/>
        <end position="37"/>
    </location>
</feature>
<dbReference type="Pfam" id="PF05751">
    <property type="entry name" value="FixH"/>
    <property type="match status" value="1"/>
</dbReference>
<dbReference type="EMBL" id="KM679404">
    <property type="protein sequence ID" value="AIW60946.1"/>
    <property type="molecule type" value="Genomic_DNA"/>
</dbReference>
<dbReference type="AlphaFoldDB" id="A0A0A0V7D2"/>
<keyword evidence="1" id="KW-0812">Transmembrane</keyword>
<gene>
    <name evidence="2" type="primary">fixH</name>
</gene>